<dbReference type="InterPro" id="IPR036163">
    <property type="entry name" value="HMA_dom_sf"/>
</dbReference>
<organism evidence="3 4">
    <name type="scientific">Streptomyces botrytidirepellens</name>
    <dbReference type="NCBI Taxonomy" id="2486417"/>
    <lineage>
        <taxon>Bacteria</taxon>
        <taxon>Bacillati</taxon>
        <taxon>Actinomycetota</taxon>
        <taxon>Actinomycetes</taxon>
        <taxon>Kitasatosporales</taxon>
        <taxon>Streptomycetaceae</taxon>
        <taxon>Streptomyces</taxon>
    </lineage>
</organism>
<dbReference type="CDD" id="cd00371">
    <property type="entry name" value="HMA"/>
    <property type="match status" value="1"/>
</dbReference>
<dbReference type="SUPFAM" id="SSF55008">
    <property type="entry name" value="HMA, heavy metal-associated domain"/>
    <property type="match status" value="1"/>
</dbReference>
<dbReference type="AlphaFoldDB" id="A0A3M8W8Z5"/>
<accession>A0A3M8W8Z5</accession>
<dbReference type="PROSITE" id="PS01047">
    <property type="entry name" value="HMA_1"/>
    <property type="match status" value="1"/>
</dbReference>
<gene>
    <name evidence="3" type="ORF">EEJ42_14835</name>
</gene>
<keyword evidence="4" id="KW-1185">Reference proteome</keyword>
<reference evidence="3 4" key="1">
    <citation type="submission" date="2018-11" db="EMBL/GenBank/DDBJ databases">
        <title>The Potential of Streptomyces as Biocontrol Agents against the Tomato grey mould, Botrytis cinerea (Gray mold) Frontiers in Microbiology.</title>
        <authorList>
            <person name="Li D."/>
        </authorList>
    </citation>
    <scope>NUCLEOTIDE SEQUENCE [LARGE SCALE GENOMIC DNA]</scope>
    <source>
        <strain evidence="3 4">NEAU-LD23</strain>
    </source>
</reference>
<evidence type="ECO:0000313" key="4">
    <source>
        <dbReference type="Proteomes" id="UP000275401"/>
    </source>
</evidence>
<name>A0A3M8W8Z5_9ACTN</name>
<dbReference type="Pfam" id="PF00403">
    <property type="entry name" value="HMA"/>
    <property type="match status" value="1"/>
</dbReference>
<dbReference type="EMBL" id="RIBZ01000187">
    <property type="protein sequence ID" value="RNG26516.1"/>
    <property type="molecule type" value="Genomic_DNA"/>
</dbReference>
<protein>
    <submittedName>
        <fullName evidence="3">Copper chaperone</fullName>
    </submittedName>
</protein>
<dbReference type="InterPro" id="IPR006121">
    <property type="entry name" value="HMA_dom"/>
</dbReference>
<dbReference type="GO" id="GO:0006825">
    <property type="term" value="P:copper ion transport"/>
    <property type="evidence" value="ECO:0007669"/>
    <property type="project" value="InterPro"/>
</dbReference>
<evidence type="ECO:0000259" key="2">
    <source>
        <dbReference type="PROSITE" id="PS50846"/>
    </source>
</evidence>
<dbReference type="PROSITE" id="PS50846">
    <property type="entry name" value="HMA_2"/>
    <property type="match status" value="1"/>
</dbReference>
<dbReference type="InterPro" id="IPR017969">
    <property type="entry name" value="Heavy-metal-associated_CS"/>
</dbReference>
<proteinExistence type="predicted"/>
<evidence type="ECO:0000256" key="1">
    <source>
        <dbReference type="ARBA" id="ARBA00022723"/>
    </source>
</evidence>
<evidence type="ECO:0000313" key="3">
    <source>
        <dbReference type="EMBL" id="RNG26516.1"/>
    </source>
</evidence>
<comment type="caution">
    <text evidence="3">The sequence shown here is derived from an EMBL/GenBank/DDBJ whole genome shotgun (WGS) entry which is preliminary data.</text>
</comment>
<feature type="domain" description="HMA" evidence="2">
    <location>
        <begin position="2"/>
        <end position="66"/>
    </location>
</feature>
<sequence>MTEIRYIVTGMSCGHCVASITEEVSEVSGVSEVSVDLPSNEVTVRGATLDDERVRAAIAEAGYGVAGLATA</sequence>
<dbReference type="InterPro" id="IPR000428">
    <property type="entry name" value="Cu-bd"/>
</dbReference>
<dbReference type="PRINTS" id="PR00944">
    <property type="entry name" value="CUEXPORT"/>
</dbReference>
<dbReference type="Gene3D" id="3.30.70.100">
    <property type="match status" value="1"/>
</dbReference>
<keyword evidence="1" id="KW-0479">Metal-binding</keyword>
<dbReference type="RefSeq" id="WP_123100427.1">
    <property type="nucleotide sequence ID" value="NZ_RIBZ01000187.1"/>
</dbReference>
<dbReference type="GO" id="GO:0005507">
    <property type="term" value="F:copper ion binding"/>
    <property type="evidence" value="ECO:0007669"/>
    <property type="project" value="InterPro"/>
</dbReference>
<dbReference type="Proteomes" id="UP000275401">
    <property type="component" value="Unassembled WGS sequence"/>
</dbReference>